<name>A0A8H4KNU6_9HYPO</name>
<proteinExistence type="predicted"/>
<reference evidence="1" key="1">
    <citation type="submission" date="2020-01" db="EMBL/GenBank/DDBJ databases">
        <title>Identification and distribution of gene clusters putatively required for synthesis of sphingolipid metabolism inhibitors in phylogenetically diverse species of the filamentous fungus Fusarium.</title>
        <authorList>
            <person name="Kim H.-S."/>
            <person name="Busman M."/>
            <person name="Brown D.W."/>
            <person name="Divon H."/>
            <person name="Uhlig S."/>
            <person name="Proctor R.H."/>
        </authorList>
    </citation>
    <scope>NUCLEOTIDE SEQUENCE</scope>
    <source>
        <strain evidence="1">NRRL 53441</strain>
    </source>
</reference>
<dbReference type="AlphaFoldDB" id="A0A8H4KNU6"/>
<organism evidence="1 2">
    <name type="scientific">Fusarium austroafricanum</name>
    <dbReference type="NCBI Taxonomy" id="2364996"/>
    <lineage>
        <taxon>Eukaryota</taxon>
        <taxon>Fungi</taxon>
        <taxon>Dikarya</taxon>
        <taxon>Ascomycota</taxon>
        <taxon>Pezizomycotina</taxon>
        <taxon>Sordariomycetes</taxon>
        <taxon>Hypocreomycetidae</taxon>
        <taxon>Hypocreales</taxon>
        <taxon>Nectriaceae</taxon>
        <taxon>Fusarium</taxon>
        <taxon>Fusarium concolor species complex</taxon>
    </lineage>
</organism>
<sequence length="145" mass="16663">MKSRLATNPMELNKMYTEIFKEVEEEDRADVLQFWRCVVFAARPLKLTEFNHLFAFSADPPPASLGDWLTSGGSDWTDGDRLTRLNYSQALLEALFNMIDWGQVINFHADLEVDAEALESGLDSLWRVFLDAGYDMVPPGRDRWQ</sequence>
<dbReference type="EMBL" id="JAADJG010000142">
    <property type="protein sequence ID" value="KAF4453786.1"/>
    <property type="molecule type" value="Genomic_DNA"/>
</dbReference>
<protein>
    <submittedName>
        <fullName evidence="1">Protein SERAC1</fullName>
    </submittedName>
</protein>
<comment type="caution">
    <text evidence="1">The sequence shown here is derived from an EMBL/GenBank/DDBJ whole genome shotgun (WGS) entry which is preliminary data.</text>
</comment>
<dbReference type="Proteomes" id="UP000605986">
    <property type="component" value="Unassembled WGS sequence"/>
</dbReference>
<evidence type="ECO:0000313" key="2">
    <source>
        <dbReference type="Proteomes" id="UP000605986"/>
    </source>
</evidence>
<gene>
    <name evidence="1" type="ORF">F53441_3612</name>
</gene>
<dbReference type="OrthoDB" id="10632941at2759"/>
<accession>A0A8H4KNU6</accession>
<keyword evidence="2" id="KW-1185">Reference proteome</keyword>
<evidence type="ECO:0000313" key="1">
    <source>
        <dbReference type="EMBL" id="KAF4453786.1"/>
    </source>
</evidence>